<sequence length="126" mass="13814">MSVFTYSYKLKLTANLLNEVEYAPIKAAMSDMLAHAKEHKRRTGFILLKDQYLEVEAGKKVLALSERLSGVVLDHPLAAPCLKASQYGRICPSCDKPFRTPLAKLCAECGYTLPEGEVAGPLVDVS</sequence>
<dbReference type="Proteomes" id="UP000600865">
    <property type="component" value="Unassembled WGS sequence"/>
</dbReference>
<protein>
    <submittedName>
        <fullName evidence="1">Uncharacterized protein</fullName>
    </submittedName>
</protein>
<evidence type="ECO:0000313" key="2">
    <source>
        <dbReference type="Proteomes" id="UP000600865"/>
    </source>
</evidence>
<name>A0A918KKP2_9PROT</name>
<keyword evidence="2" id="KW-1185">Reference proteome</keyword>
<gene>
    <name evidence="1" type="ORF">GCM10011309_16440</name>
</gene>
<organism evidence="1 2">
    <name type="scientific">Litorimonas cladophorae</name>
    <dbReference type="NCBI Taxonomy" id="1220491"/>
    <lineage>
        <taxon>Bacteria</taxon>
        <taxon>Pseudomonadati</taxon>
        <taxon>Pseudomonadota</taxon>
        <taxon>Alphaproteobacteria</taxon>
        <taxon>Maricaulales</taxon>
        <taxon>Robiginitomaculaceae</taxon>
    </lineage>
</organism>
<reference evidence="1 2" key="1">
    <citation type="journal article" date="2014" name="Int. J. Syst. Evol. Microbiol.">
        <title>Complete genome sequence of Corynebacterium casei LMG S-19264T (=DSM 44701T), isolated from a smear-ripened cheese.</title>
        <authorList>
            <consortium name="US DOE Joint Genome Institute (JGI-PGF)"/>
            <person name="Walter F."/>
            <person name="Albersmeier A."/>
            <person name="Kalinowski J."/>
            <person name="Ruckert C."/>
        </authorList>
    </citation>
    <scope>NUCLEOTIDE SEQUENCE [LARGE SCALE GENOMIC DNA]</scope>
    <source>
        <strain evidence="1 2">KCTC 23968</strain>
    </source>
</reference>
<evidence type="ECO:0000313" key="1">
    <source>
        <dbReference type="EMBL" id="GGX67434.1"/>
    </source>
</evidence>
<dbReference type="EMBL" id="BMYV01000002">
    <property type="protein sequence ID" value="GGX67434.1"/>
    <property type="molecule type" value="Genomic_DNA"/>
</dbReference>
<accession>A0A918KKP2</accession>
<proteinExistence type="predicted"/>
<dbReference type="RefSeq" id="WP_189584196.1">
    <property type="nucleotide sequence ID" value="NZ_BMYV01000002.1"/>
</dbReference>
<dbReference type="AlphaFoldDB" id="A0A918KKP2"/>
<comment type="caution">
    <text evidence="1">The sequence shown here is derived from an EMBL/GenBank/DDBJ whole genome shotgun (WGS) entry which is preliminary data.</text>
</comment>